<dbReference type="EMBL" id="JAZDDF010000192">
    <property type="protein sequence ID" value="MEE1974431.1"/>
    <property type="molecule type" value="Genomic_DNA"/>
</dbReference>
<organism evidence="2 3">
    <name type="scientific">Maribacter flavus</name>
    <dbReference type="NCBI Taxonomy" id="1658664"/>
    <lineage>
        <taxon>Bacteria</taxon>
        <taxon>Pseudomonadati</taxon>
        <taxon>Bacteroidota</taxon>
        <taxon>Flavobacteriia</taxon>
        <taxon>Flavobacteriales</taxon>
        <taxon>Flavobacteriaceae</taxon>
        <taxon>Maribacter</taxon>
    </lineage>
</organism>
<evidence type="ECO:0000256" key="1">
    <source>
        <dbReference type="SAM" id="MobiDB-lite"/>
    </source>
</evidence>
<evidence type="ECO:0000313" key="3">
    <source>
        <dbReference type="Proteomes" id="UP001343698"/>
    </source>
</evidence>
<accession>A0ABU7IPC6</accession>
<keyword evidence="3" id="KW-1185">Reference proteome</keyword>
<dbReference type="RefSeq" id="WP_330072610.1">
    <property type="nucleotide sequence ID" value="NZ_JAZDDF010000192.1"/>
</dbReference>
<protein>
    <submittedName>
        <fullName evidence="2">Uncharacterized protein</fullName>
    </submittedName>
</protein>
<reference evidence="2 3" key="1">
    <citation type="submission" date="2024-01" db="EMBL/GenBank/DDBJ databases">
        <title>Maribacter spp. originated from different algae showed divergent polysaccharides utilization ability.</title>
        <authorList>
            <person name="Wang H."/>
            <person name="Wu Y."/>
        </authorList>
    </citation>
    <scope>NUCLEOTIDE SEQUENCE [LARGE SCALE GENOMIC DNA]</scope>
    <source>
        <strain evidence="2 3">KPT27_14</strain>
    </source>
</reference>
<gene>
    <name evidence="2" type="ORF">V1H85_18405</name>
</gene>
<feature type="non-terminal residue" evidence="2">
    <location>
        <position position="67"/>
    </location>
</feature>
<dbReference type="Proteomes" id="UP001343698">
    <property type="component" value="Unassembled WGS sequence"/>
</dbReference>
<comment type="caution">
    <text evidence="2">The sequence shown here is derived from an EMBL/GenBank/DDBJ whole genome shotgun (WGS) entry which is preliminary data.</text>
</comment>
<name>A0ABU7IPC6_9FLAO</name>
<proteinExistence type="predicted"/>
<sequence>CQGDTFDNNDLFAQLGGSPDNGGTWTDNGDGTHTYTVPATAPCTTDDSSTVTVVEQAPPNAGTDGVL</sequence>
<feature type="non-terminal residue" evidence="2">
    <location>
        <position position="1"/>
    </location>
</feature>
<feature type="region of interest" description="Disordered" evidence="1">
    <location>
        <begin position="1"/>
        <end position="33"/>
    </location>
</feature>
<evidence type="ECO:0000313" key="2">
    <source>
        <dbReference type="EMBL" id="MEE1974431.1"/>
    </source>
</evidence>
<feature type="compositionally biased region" description="Low complexity" evidence="1">
    <location>
        <begin position="21"/>
        <end position="33"/>
    </location>
</feature>